<keyword evidence="3 11" id="KW-0633">Potassium transport</keyword>
<dbReference type="InterPro" id="IPR016449">
    <property type="entry name" value="K_chnl_inward-rec_Kir"/>
</dbReference>
<keyword evidence="8 11" id="KW-0406">Ion transport</keyword>
<evidence type="ECO:0000256" key="11">
    <source>
        <dbReference type="RuleBase" id="RU003822"/>
    </source>
</evidence>
<dbReference type="Proteomes" id="UP000000759">
    <property type="component" value="Chromosome 22"/>
</dbReference>
<evidence type="ECO:0000256" key="10">
    <source>
        <dbReference type="ARBA" id="ARBA00023303"/>
    </source>
</evidence>
<evidence type="ECO:0000313" key="17">
    <source>
        <dbReference type="Proteomes" id="UP000000759"/>
    </source>
</evidence>
<dbReference type="RefSeq" id="XP_002184132.1">
    <property type="nucleotide sequence ID" value="XM_002184096.1"/>
</dbReference>
<evidence type="ECO:0000256" key="3">
    <source>
        <dbReference type="ARBA" id="ARBA00022538"/>
    </source>
</evidence>
<proteinExistence type="inferred from homology"/>
<feature type="region of interest" description="Disordered" evidence="12">
    <location>
        <begin position="33"/>
        <end position="58"/>
    </location>
</feature>
<evidence type="ECO:0000259" key="14">
    <source>
        <dbReference type="Pfam" id="PF01007"/>
    </source>
</evidence>
<dbReference type="InterPro" id="IPR013518">
    <property type="entry name" value="K_chnl_inward-rec_Kir_cyto"/>
</dbReference>
<dbReference type="EMBL" id="CM000624">
    <property type="protein sequence ID" value="EEC44310.1"/>
    <property type="molecule type" value="Genomic_DNA"/>
</dbReference>
<dbReference type="eggNOG" id="KOG3827">
    <property type="taxonomic scope" value="Eukaryota"/>
</dbReference>
<evidence type="ECO:0000256" key="2">
    <source>
        <dbReference type="ARBA" id="ARBA00022448"/>
    </source>
</evidence>
<evidence type="ECO:0000256" key="1">
    <source>
        <dbReference type="ARBA" id="ARBA00004141"/>
    </source>
</evidence>
<reference evidence="17" key="2">
    <citation type="submission" date="2008-08" db="EMBL/GenBank/DDBJ databases">
        <authorList>
            <consortium name="Diatom Consortium"/>
            <person name="Grigoriev I."/>
            <person name="Grimwood J."/>
            <person name="Kuo A."/>
            <person name="Otillar R.P."/>
            <person name="Salamov A."/>
            <person name="Detter J.C."/>
            <person name="Lindquist E."/>
            <person name="Shapiro H."/>
            <person name="Lucas S."/>
            <person name="Glavina del Rio T."/>
            <person name="Pitluck S."/>
            <person name="Rokhsar D."/>
            <person name="Bowler C."/>
        </authorList>
    </citation>
    <scope>GENOME REANNOTATION</scope>
    <source>
        <strain evidence="17">CCAP 1055/1</strain>
    </source>
</reference>
<keyword evidence="10 11" id="KW-0407">Ion channel</keyword>
<evidence type="ECO:0000256" key="8">
    <source>
        <dbReference type="ARBA" id="ARBA00023065"/>
    </source>
</evidence>
<feature type="transmembrane region" description="Helical" evidence="13">
    <location>
        <begin position="223"/>
        <end position="245"/>
    </location>
</feature>
<dbReference type="PANTHER" id="PTHR11767:SF103">
    <property type="entry name" value="POTASSIUM CHANNEL INWARDLY RECTIFYING TRANSMEMBRANE DOMAIN-CONTAINING PROTEIN"/>
    <property type="match status" value="1"/>
</dbReference>
<dbReference type="PANTHER" id="PTHR11767">
    <property type="entry name" value="INWARD RECTIFIER POTASSIUM CHANNEL"/>
    <property type="match status" value="1"/>
</dbReference>
<dbReference type="HOGENOM" id="CLU_425496_0_0_1"/>
<evidence type="ECO:0000256" key="12">
    <source>
        <dbReference type="SAM" id="MobiDB-lite"/>
    </source>
</evidence>
<dbReference type="SUPFAM" id="SSF81324">
    <property type="entry name" value="Voltage-gated potassium channels"/>
    <property type="match status" value="1"/>
</dbReference>
<organism evidence="16 17">
    <name type="scientific">Phaeodactylum tricornutum (strain CCAP 1055/1)</name>
    <dbReference type="NCBI Taxonomy" id="556484"/>
    <lineage>
        <taxon>Eukaryota</taxon>
        <taxon>Sar</taxon>
        <taxon>Stramenopiles</taxon>
        <taxon>Ochrophyta</taxon>
        <taxon>Bacillariophyta</taxon>
        <taxon>Bacillariophyceae</taxon>
        <taxon>Bacillariophycidae</taxon>
        <taxon>Naviculales</taxon>
        <taxon>Phaeodactylaceae</taxon>
        <taxon>Phaeodactylum</taxon>
    </lineage>
</organism>
<dbReference type="KEGG" id="pti:PHATRDRAFT_49496"/>
<keyword evidence="4 11" id="KW-0812">Transmembrane</keyword>
<dbReference type="STRING" id="556484.B7GAT2"/>
<dbReference type="Gene3D" id="1.10.287.70">
    <property type="match status" value="1"/>
</dbReference>
<dbReference type="Pfam" id="PF01007">
    <property type="entry name" value="IRK"/>
    <property type="match status" value="1"/>
</dbReference>
<protein>
    <submittedName>
        <fullName evidence="16">Uncharacterized protein</fullName>
    </submittedName>
</protein>
<comment type="subcellular location">
    <subcellularLocation>
        <location evidence="1 11">Membrane</location>
        <topology evidence="1 11">Multi-pass membrane protein</topology>
    </subcellularLocation>
</comment>
<feature type="domain" description="Potassium channel inwardly rectifying transmembrane" evidence="14">
    <location>
        <begin position="143"/>
        <end position="250"/>
    </location>
</feature>
<dbReference type="InterPro" id="IPR041647">
    <property type="entry name" value="IRK_C"/>
</dbReference>
<evidence type="ECO:0000256" key="5">
    <source>
        <dbReference type="ARBA" id="ARBA00022882"/>
    </source>
</evidence>
<dbReference type="PaxDb" id="2850-Phatr49496"/>
<dbReference type="GO" id="GO:0005242">
    <property type="term" value="F:inward rectifier potassium channel activity"/>
    <property type="evidence" value="ECO:0007669"/>
    <property type="project" value="InterPro"/>
</dbReference>
<dbReference type="SUPFAM" id="SSF81296">
    <property type="entry name" value="E set domains"/>
    <property type="match status" value="1"/>
</dbReference>
<dbReference type="GO" id="GO:0034702">
    <property type="term" value="C:monoatomic ion channel complex"/>
    <property type="evidence" value="ECO:0007669"/>
    <property type="project" value="UniProtKB-KW"/>
</dbReference>
<dbReference type="Gene3D" id="2.60.40.1400">
    <property type="entry name" value="G protein-activated inward rectifier potassium channel 1"/>
    <property type="match status" value="1"/>
</dbReference>
<dbReference type="OrthoDB" id="273257at2759"/>
<accession>B7GAT2</accession>
<keyword evidence="9 13" id="KW-0472">Membrane</keyword>
<dbReference type="GeneID" id="7195838"/>
<comment type="similarity">
    <text evidence="11">Belongs to the inward rectifier-type potassium channel (TC 1.A.2.1) family.</text>
</comment>
<dbReference type="Pfam" id="PF17655">
    <property type="entry name" value="IRK_C"/>
    <property type="match status" value="2"/>
</dbReference>
<keyword evidence="5 11" id="KW-0851">Voltage-gated channel</keyword>
<dbReference type="AlphaFoldDB" id="B7GAT2"/>
<evidence type="ECO:0000256" key="4">
    <source>
        <dbReference type="ARBA" id="ARBA00022692"/>
    </source>
</evidence>
<keyword evidence="2 11" id="KW-0813">Transport</keyword>
<evidence type="ECO:0000256" key="6">
    <source>
        <dbReference type="ARBA" id="ARBA00022958"/>
    </source>
</evidence>
<keyword evidence="6 11" id="KW-0630">Potassium</keyword>
<evidence type="ECO:0000256" key="7">
    <source>
        <dbReference type="ARBA" id="ARBA00022989"/>
    </source>
</evidence>
<feature type="transmembrane region" description="Helical" evidence="13">
    <location>
        <begin position="141"/>
        <end position="165"/>
    </location>
</feature>
<keyword evidence="17" id="KW-1185">Reference proteome</keyword>
<gene>
    <name evidence="16" type="ORF">PHATRDRAFT_49496</name>
</gene>
<reference evidence="16 17" key="1">
    <citation type="journal article" date="2008" name="Nature">
        <title>The Phaeodactylum genome reveals the evolutionary history of diatom genomes.</title>
        <authorList>
            <person name="Bowler C."/>
            <person name="Allen A.E."/>
            <person name="Badger J.H."/>
            <person name="Grimwood J."/>
            <person name="Jabbari K."/>
            <person name="Kuo A."/>
            <person name="Maheswari U."/>
            <person name="Martens C."/>
            <person name="Maumus F."/>
            <person name="Otillar R.P."/>
            <person name="Rayko E."/>
            <person name="Salamov A."/>
            <person name="Vandepoele K."/>
            <person name="Beszteri B."/>
            <person name="Gruber A."/>
            <person name="Heijde M."/>
            <person name="Katinka M."/>
            <person name="Mock T."/>
            <person name="Valentin K."/>
            <person name="Verret F."/>
            <person name="Berges J.A."/>
            <person name="Brownlee C."/>
            <person name="Cadoret J.P."/>
            <person name="Chiovitti A."/>
            <person name="Choi C.J."/>
            <person name="Coesel S."/>
            <person name="De Martino A."/>
            <person name="Detter J.C."/>
            <person name="Durkin C."/>
            <person name="Falciatore A."/>
            <person name="Fournet J."/>
            <person name="Haruta M."/>
            <person name="Huysman M.J."/>
            <person name="Jenkins B.D."/>
            <person name="Jiroutova K."/>
            <person name="Jorgensen R.E."/>
            <person name="Joubert Y."/>
            <person name="Kaplan A."/>
            <person name="Kroger N."/>
            <person name="Kroth P.G."/>
            <person name="La Roche J."/>
            <person name="Lindquist E."/>
            <person name="Lommer M."/>
            <person name="Martin-Jezequel V."/>
            <person name="Lopez P.J."/>
            <person name="Lucas S."/>
            <person name="Mangogna M."/>
            <person name="McGinnis K."/>
            <person name="Medlin L.K."/>
            <person name="Montsant A."/>
            <person name="Oudot-Le Secq M.P."/>
            <person name="Napoli C."/>
            <person name="Obornik M."/>
            <person name="Parker M.S."/>
            <person name="Petit J.L."/>
            <person name="Porcel B.M."/>
            <person name="Poulsen N."/>
            <person name="Robison M."/>
            <person name="Rychlewski L."/>
            <person name="Rynearson T.A."/>
            <person name="Schmutz J."/>
            <person name="Shapiro H."/>
            <person name="Siaut M."/>
            <person name="Stanley M."/>
            <person name="Sussman M.R."/>
            <person name="Taylor A.R."/>
            <person name="Vardi A."/>
            <person name="von Dassow P."/>
            <person name="Vyverman W."/>
            <person name="Willis A."/>
            <person name="Wyrwicz L.S."/>
            <person name="Rokhsar D.S."/>
            <person name="Weissenbach J."/>
            <person name="Armbrust E.V."/>
            <person name="Green B.R."/>
            <person name="Van de Peer Y."/>
            <person name="Grigoriev I.V."/>
        </authorList>
    </citation>
    <scope>NUCLEOTIDE SEQUENCE [LARGE SCALE GENOMIC DNA]</scope>
    <source>
        <strain evidence="16 17">CCAP 1055/1</strain>
    </source>
</reference>
<dbReference type="InterPro" id="IPR040445">
    <property type="entry name" value="Kir_TM"/>
</dbReference>
<name>B7GAT2_PHATC</name>
<sequence length="526" mass="60166">MTKVRLGEAHELRLDVPDDPYALRDPLLQQYIEVPTDSRQTRQNSSRLTPPSSNPLVRRRRCAPVDSTSATPTTRETWSSERRILDRDAAFCQSRGRWRVQHVSREATRHHHLPGGTRRRLTISKHLWDTWFYSLAYQRTIVLMAILFLTYAAIVFIFASIYYGVNRLGEEQQLNPDGSISRLAFCSMDINNHMEAMYFSLSTMATIGYGVSDYYFGGCWTPFLLVLCQVCCAITFDAVAIGLLFQRISRGHKRGKTVLFSDKAVIQRVNGTLYLMFRLGELQHHQLLESCVRGYCVRHERHPVESIIQRNENKDADTVDTNASDQKVRSELPVETTHFVTRAVRFSHEDVTSHILMSLPQVLVHRIDETSPFLPPSIWYDAQGKIHSLDESPCTLRSSSKNGLALTKSPRDFAEEHLQYVQRFWMDRETEIVVLVEGTDELTGASIQTRHSYTCADLSWNERFVPCVFPYDETEDTAAIGPRSIFRQCRPNAATKPVCVVDFECFHDTVPAAWNSSSSPHVAFHN</sequence>
<dbReference type="InterPro" id="IPR014756">
    <property type="entry name" value="Ig_E-set"/>
</dbReference>
<evidence type="ECO:0000313" key="16">
    <source>
        <dbReference type="EMBL" id="EEC44310.1"/>
    </source>
</evidence>
<dbReference type="InParanoid" id="B7GAT2"/>
<dbReference type="GO" id="GO:1990573">
    <property type="term" value="P:potassium ion import across plasma membrane"/>
    <property type="evidence" value="ECO:0007669"/>
    <property type="project" value="TreeGrafter"/>
</dbReference>
<evidence type="ECO:0000259" key="15">
    <source>
        <dbReference type="Pfam" id="PF17655"/>
    </source>
</evidence>
<dbReference type="OMA" id="SHEFNEH"/>
<feature type="domain" description="Inward rectifier potassium channel C-terminal" evidence="15">
    <location>
        <begin position="427"/>
        <end position="471"/>
    </location>
</feature>
<feature type="compositionally biased region" description="Polar residues" evidence="12">
    <location>
        <begin position="37"/>
        <end position="55"/>
    </location>
</feature>
<dbReference type="GO" id="GO:0034765">
    <property type="term" value="P:regulation of monoatomic ion transmembrane transport"/>
    <property type="evidence" value="ECO:0007669"/>
    <property type="project" value="TreeGrafter"/>
</dbReference>
<feature type="domain" description="Inward rectifier potassium channel C-terminal" evidence="15">
    <location>
        <begin position="258"/>
        <end position="313"/>
    </location>
</feature>
<keyword evidence="7 13" id="KW-1133">Transmembrane helix</keyword>
<evidence type="ECO:0000256" key="9">
    <source>
        <dbReference type="ARBA" id="ARBA00023136"/>
    </source>
</evidence>
<dbReference type="GO" id="GO:0005886">
    <property type="term" value="C:plasma membrane"/>
    <property type="evidence" value="ECO:0007669"/>
    <property type="project" value="TreeGrafter"/>
</dbReference>
<evidence type="ECO:0000256" key="13">
    <source>
        <dbReference type="SAM" id="Phobius"/>
    </source>
</evidence>